<evidence type="ECO:0000256" key="8">
    <source>
        <dbReference type="NCBIfam" id="TIGR00188"/>
    </source>
</evidence>
<dbReference type="GO" id="GO:0001682">
    <property type="term" value="P:tRNA 5'-leader removal"/>
    <property type="evidence" value="ECO:0007669"/>
    <property type="project" value="UniProtKB-UniRule"/>
</dbReference>
<protein>
    <recommendedName>
        <fullName evidence="7 8">Ribonuclease P protein component</fullName>
        <shortName evidence="7">RNase P protein</shortName>
        <shortName evidence="7">RNaseP protein</shortName>
        <ecNumber evidence="7 8">3.1.26.5</ecNumber>
    </recommendedName>
    <alternativeName>
        <fullName evidence="7">Protein C5</fullName>
    </alternativeName>
</protein>
<dbReference type="GO" id="GO:0042781">
    <property type="term" value="F:3'-tRNA processing endoribonuclease activity"/>
    <property type="evidence" value="ECO:0007669"/>
    <property type="project" value="TreeGrafter"/>
</dbReference>
<proteinExistence type="inferred from homology"/>
<accession>A0A3B0Q8U1</accession>
<evidence type="ECO:0000256" key="1">
    <source>
        <dbReference type="ARBA" id="ARBA00002663"/>
    </source>
</evidence>
<evidence type="ECO:0000256" key="3">
    <source>
        <dbReference type="ARBA" id="ARBA00022722"/>
    </source>
</evidence>
<dbReference type="HAMAP" id="MF_00227">
    <property type="entry name" value="RNase_P"/>
    <property type="match status" value="1"/>
</dbReference>
<comment type="similarity">
    <text evidence="7">Belongs to the RnpA family.</text>
</comment>
<comment type="subunit">
    <text evidence="7">Consists of a catalytic RNA component (M1 or rnpB) and a protein subunit.</text>
</comment>
<dbReference type="EC" id="3.1.26.5" evidence="7 8"/>
<evidence type="ECO:0000256" key="9">
    <source>
        <dbReference type="SAM" id="MobiDB-lite"/>
    </source>
</evidence>
<evidence type="ECO:0000256" key="2">
    <source>
        <dbReference type="ARBA" id="ARBA00022694"/>
    </source>
</evidence>
<dbReference type="SUPFAM" id="SSF54211">
    <property type="entry name" value="Ribosomal protein S5 domain 2-like"/>
    <property type="match status" value="1"/>
</dbReference>
<evidence type="ECO:0000256" key="7">
    <source>
        <dbReference type="HAMAP-Rule" id="MF_00227"/>
    </source>
</evidence>
<dbReference type="EMBL" id="LS992154">
    <property type="protein sequence ID" value="SYX09297.1"/>
    <property type="molecule type" value="Genomic_DNA"/>
</dbReference>
<dbReference type="NCBIfam" id="TIGR00188">
    <property type="entry name" value="rnpA"/>
    <property type="match status" value="1"/>
</dbReference>
<keyword evidence="4 7" id="KW-0255">Endonuclease</keyword>
<keyword evidence="11" id="KW-1185">Reference proteome</keyword>
<feature type="region of interest" description="Disordered" evidence="9">
    <location>
        <begin position="111"/>
        <end position="139"/>
    </location>
</feature>
<dbReference type="InterPro" id="IPR014721">
    <property type="entry name" value="Ribsml_uS5_D2-typ_fold_subgr"/>
</dbReference>
<dbReference type="KEGG" id="chla:C834K_0858"/>
<dbReference type="PROSITE" id="PS00648">
    <property type="entry name" value="RIBONUCLEASE_P"/>
    <property type="match status" value="1"/>
</dbReference>
<evidence type="ECO:0000256" key="6">
    <source>
        <dbReference type="ARBA" id="ARBA00022884"/>
    </source>
</evidence>
<dbReference type="RefSeq" id="WP_117274581.1">
    <property type="nucleotide sequence ID" value="NZ_LS992154.1"/>
</dbReference>
<keyword evidence="2 7" id="KW-0819">tRNA processing</keyword>
<gene>
    <name evidence="7 10" type="primary">rnpA</name>
    <name evidence="10" type="ORF">C834K_0858</name>
</gene>
<dbReference type="GO" id="GO:0000049">
    <property type="term" value="F:tRNA binding"/>
    <property type="evidence" value="ECO:0007669"/>
    <property type="project" value="UniProtKB-UniRule"/>
</dbReference>
<keyword evidence="6 7" id="KW-0694">RNA-binding</keyword>
<dbReference type="OrthoDB" id="9810867at2"/>
<dbReference type="InterPro" id="IPR020568">
    <property type="entry name" value="Ribosomal_Su5_D2-typ_SF"/>
</dbReference>
<evidence type="ECO:0000313" key="10">
    <source>
        <dbReference type="EMBL" id="SYX09297.1"/>
    </source>
</evidence>
<dbReference type="Gene3D" id="3.30.230.10">
    <property type="match status" value="1"/>
</dbReference>
<dbReference type="Proteomes" id="UP000258476">
    <property type="component" value="Chromosome"/>
</dbReference>
<dbReference type="GO" id="GO:0004526">
    <property type="term" value="F:ribonuclease P activity"/>
    <property type="evidence" value="ECO:0007669"/>
    <property type="project" value="UniProtKB-UniRule"/>
</dbReference>
<dbReference type="AlphaFoldDB" id="A0A3B0Q8U1"/>
<feature type="compositionally biased region" description="Basic and acidic residues" evidence="9">
    <location>
        <begin position="129"/>
        <end position="139"/>
    </location>
</feature>
<evidence type="ECO:0000256" key="4">
    <source>
        <dbReference type="ARBA" id="ARBA00022759"/>
    </source>
</evidence>
<organism evidence="10 11">
    <name type="scientific">Chlamydia poikilotherma</name>
    <dbReference type="NCBI Taxonomy" id="1967783"/>
    <lineage>
        <taxon>Bacteria</taxon>
        <taxon>Pseudomonadati</taxon>
        <taxon>Chlamydiota</taxon>
        <taxon>Chlamydiia</taxon>
        <taxon>Chlamydiales</taxon>
        <taxon>Chlamydiaceae</taxon>
        <taxon>Chlamydia/Chlamydophila group</taxon>
        <taxon>Chlamydia</taxon>
    </lineage>
</organism>
<evidence type="ECO:0000256" key="5">
    <source>
        <dbReference type="ARBA" id="ARBA00022801"/>
    </source>
</evidence>
<dbReference type="Pfam" id="PF00825">
    <property type="entry name" value="Ribonuclease_P"/>
    <property type="match status" value="1"/>
</dbReference>
<reference evidence="11" key="1">
    <citation type="submission" date="2017-11" db="EMBL/GenBank/DDBJ databases">
        <authorList>
            <person name="Seth-Smith MB H."/>
        </authorList>
    </citation>
    <scope>NUCLEOTIDE SEQUENCE [LARGE SCALE GENOMIC DNA]</scope>
</reference>
<comment type="catalytic activity">
    <reaction evidence="7">
        <text>Endonucleolytic cleavage of RNA, removing 5'-extranucleotides from tRNA precursor.</text>
        <dbReference type="EC" id="3.1.26.5"/>
    </reaction>
</comment>
<dbReference type="PANTHER" id="PTHR33992:SF1">
    <property type="entry name" value="RIBONUCLEASE P PROTEIN COMPONENT"/>
    <property type="match status" value="1"/>
</dbReference>
<dbReference type="InterPro" id="IPR020539">
    <property type="entry name" value="RNase_P_CS"/>
</dbReference>
<dbReference type="GO" id="GO:0030677">
    <property type="term" value="C:ribonuclease P complex"/>
    <property type="evidence" value="ECO:0007669"/>
    <property type="project" value="TreeGrafter"/>
</dbReference>
<keyword evidence="5 7" id="KW-0378">Hydrolase</keyword>
<dbReference type="PANTHER" id="PTHR33992">
    <property type="entry name" value="RIBONUCLEASE P PROTEIN COMPONENT"/>
    <property type="match status" value="1"/>
</dbReference>
<sequence>MHRSTLPKYARVLKRRQFLYISRAGSHCQGSQVIFHVAPSKYSGCCKLGITVSKKFGKAHKRNYFKRLVREAFRQKRHSLPACQIVVMPKNKQQPKFKDLLQDFTQQIPEALNSKPGKSKPMTGVECSPKNEKCETALP</sequence>
<evidence type="ECO:0000313" key="11">
    <source>
        <dbReference type="Proteomes" id="UP000258476"/>
    </source>
</evidence>
<name>A0A3B0Q8U1_9CHLA</name>
<dbReference type="InterPro" id="IPR000100">
    <property type="entry name" value="RNase_P"/>
</dbReference>
<keyword evidence="3 7" id="KW-0540">Nuclease</keyword>
<comment type="function">
    <text evidence="1 7">RNaseP catalyzes the removal of the 5'-leader sequence from pre-tRNA to produce the mature 5'-terminus. It can also cleave other RNA substrates such as 4.5S RNA. The protein component plays an auxiliary but essential role in vivo by binding to the 5'-leader sequence and broadening the substrate specificity of the ribozyme.</text>
</comment>